<organism evidence="2 3">
    <name type="scientific">Eubacterium cellulosolvens (strain ATCC 43171 / JCM 9499 / 6)</name>
    <name type="common">Cillobacterium cellulosolvens</name>
    <dbReference type="NCBI Taxonomy" id="633697"/>
    <lineage>
        <taxon>Bacteria</taxon>
        <taxon>Bacillati</taxon>
        <taxon>Bacillota</taxon>
        <taxon>Clostridia</taxon>
        <taxon>Eubacteriales</taxon>
        <taxon>Eubacteriaceae</taxon>
        <taxon>Eubacterium</taxon>
    </lineage>
</organism>
<sequence>MKHRRISVLLILVLLLSGCSEKGIISRAYKLDEKTEAAVKDSPTPASSKTKKSGEKKASKSTEAPTATPTPTPALTPTDTPTPTPTPEPEITDEEIEENLDKMEPVITCATFAYKNIFNGNYTINDSRSLVTVLTLYVMTNLTTPIVSQSDDGWFSLPAEYAENILYAMFWDYDGEYDELVDLPWSQGDNEVVSEDTFYTQGAAGTHGWHISDYQYSRQGENLAVVFSMCNISDGTSYPYEEANFAIELAPNDRLGPDEEHTYPYRVKSIREV</sequence>
<evidence type="ECO:0000313" key="2">
    <source>
        <dbReference type="EMBL" id="EIM58458.1"/>
    </source>
</evidence>
<evidence type="ECO:0000313" key="3">
    <source>
        <dbReference type="Proteomes" id="UP000005753"/>
    </source>
</evidence>
<proteinExistence type="predicted"/>
<feature type="compositionally biased region" description="Pro residues" evidence="1">
    <location>
        <begin position="68"/>
        <end position="88"/>
    </location>
</feature>
<protein>
    <submittedName>
        <fullName evidence="2">Uncharacterized protein</fullName>
    </submittedName>
</protein>
<reference evidence="2 3" key="1">
    <citation type="submission" date="2010-08" db="EMBL/GenBank/DDBJ databases">
        <authorList>
            <consortium name="US DOE Joint Genome Institute (JGI-PGF)"/>
            <person name="Lucas S."/>
            <person name="Copeland A."/>
            <person name="Lapidus A."/>
            <person name="Cheng J.-F."/>
            <person name="Bruce D."/>
            <person name="Goodwin L."/>
            <person name="Pitluck S."/>
            <person name="Land M.L."/>
            <person name="Hauser L."/>
            <person name="Chang Y.-J."/>
            <person name="Anderson I.J."/>
            <person name="Johnson E."/>
            <person name="Mulhopadhyay B."/>
            <person name="Kyrpides N."/>
            <person name="Woyke T.J."/>
        </authorList>
    </citation>
    <scope>NUCLEOTIDE SEQUENCE [LARGE SCALE GENOMIC DNA]</scope>
    <source>
        <strain evidence="2 3">6</strain>
    </source>
</reference>
<dbReference type="PROSITE" id="PS51257">
    <property type="entry name" value="PROKAR_LIPOPROTEIN"/>
    <property type="match status" value="1"/>
</dbReference>
<dbReference type="Proteomes" id="UP000005753">
    <property type="component" value="Chromosome"/>
</dbReference>
<evidence type="ECO:0000256" key="1">
    <source>
        <dbReference type="SAM" id="MobiDB-lite"/>
    </source>
</evidence>
<dbReference type="HOGENOM" id="CLU_993041_0_0_9"/>
<dbReference type="EMBL" id="CM001487">
    <property type="protein sequence ID" value="EIM58458.1"/>
    <property type="molecule type" value="Genomic_DNA"/>
</dbReference>
<feature type="region of interest" description="Disordered" evidence="1">
    <location>
        <begin position="34"/>
        <end position="90"/>
    </location>
</feature>
<dbReference type="AlphaFoldDB" id="I5AXD5"/>
<name>I5AXD5_EUBC6</name>
<keyword evidence="3" id="KW-1185">Reference proteome</keyword>
<gene>
    <name evidence="2" type="ORF">EubceDRAFT1_2757</name>
</gene>
<accession>I5AXD5</accession>
<reference evidence="2 3" key="2">
    <citation type="submission" date="2012-02" db="EMBL/GenBank/DDBJ databases">
        <title>Improved High-Quality Draft sequence of Eubacterium cellulosolvens 6.</title>
        <authorList>
            <consortium name="US DOE Joint Genome Institute"/>
            <person name="Lucas S."/>
            <person name="Han J."/>
            <person name="Lapidus A."/>
            <person name="Cheng J.-F."/>
            <person name="Goodwin L."/>
            <person name="Pitluck S."/>
            <person name="Peters L."/>
            <person name="Mikhailova N."/>
            <person name="Gu W."/>
            <person name="Detter J.C."/>
            <person name="Han C."/>
            <person name="Tapia R."/>
            <person name="Land M."/>
            <person name="Hauser L."/>
            <person name="Kyrpides N."/>
            <person name="Ivanova N."/>
            <person name="Pagani I."/>
            <person name="Johnson E."/>
            <person name="Mukhopadhyay B."/>
            <person name="Anderson I."/>
            <person name="Woyke T."/>
        </authorList>
    </citation>
    <scope>NUCLEOTIDE SEQUENCE [LARGE SCALE GENOMIC DNA]</scope>
    <source>
        <strain evidence="2 3">6</strain>
    </source>
</reference>
<dbReference type="STRING" id="633697.EubceDRAFT1_2757"/>